<dbReference type="Proteomes" id="UP001597387">
    <property type="component" value="Unassembled WGS sequence"/>
</dbReference>
<evidence type="ECO:0000313" key="2">
    <source>
        <dbReference type="Proteomes" id="UP001597387"/>
    </source>
</evidence>
<proteinExistence type="predicted"/>
<dbReference type="EMBL" id="JBHUHZ010000004">
    <property type="protein sequence ID" value="MFD2164400.1"/>
    <property type="molecule type" value="Genomic_DNA"/>
</dbReference>
<sequence length="123" mass="13999">MLRKALAVFLIVCLQGLSFAGLLATVGFKMNMEYIVAKICVNRTKPKLNCKGKCYLKKSQKEAKQQKEANDTTLKDVYYLASAQERVHEFCVIPAKLIYILQNHNKKQKGWPESPFHPPGIRS</sequence>
<protein>
    <recommendedName>
        <fullName evidence="3">Secreted protein</fullName>
    </recommendedName>
</protein>
<organism evidence="1 2">
    <name type="scientific">Paradesertivirga mongoliensis</name>
    <dbReference type="NCBI Taxonomy" id="2100740"/>
    <lineage>
        <taxon>Bacteria</taxon>
        <taxon>Pseudomonadati</taxon>
        <taxon>Bacteroidota</taxon>
        <taxon>Sphingobacteriia</taxon>
        <taxon>Sphingobacteriales</taxon>
        <taxon>Sphingobacteriaceae</taxon>
        <taxon>Paradesertivirga</taxon>
    </lineage>
</organism>
<accession>A0ABW4ZQL3</accession>
<evidence type="ECO:0000313" key="1">
    <source>
        <dbReference type="EMBL" id="MFD2164400.1"/>
    </source>
</evidence>
<keyword evidence="2" id="KW-1185">Reference proteome</keyword>
<dbReference type="RefSeq" id="WP_255901758.1">
    <property type="nucleotide sequence ID" value="NZ_JAFMZO010000002.1"/>
</dbReference>
<comment type="caution">
    <text evidence="1">The sequence shown here is derived from an EMBL/GenBank/DDBJ whole genome shotgun (WGS) entry which is preliminary data.</text>
</comment>
<evidence type="ECO:0008006" key="3">
    <source>
        <dbReference type="Google" id="ProtNLM"/>
    </source>
</evidence>
<gene>
    <name evidence="1" type="ORF">ACFSJU_18485</name>
</gene>
<name>A0ABW4ZQL3_9SPHI</name>
<reference evidence="2" key="1">
    <citation type="journal article" date="2019" name="Int. J. Syst. Evol. Microbiol.">
        <title>The Global Catalogue of Microorganisms (GCM) 10K type strain sequencing project: providing services to taxonomists for standard genome sequencing and annotation.</title>
        <authorList>
            <consortium name="The Broad Institute Genomics Platform"/>
            <consortium name="The Broad Institute Genome Sequencing Center for Infectious Disease"/>
            <person name="Wu L."/>
            <person name="Ma J."/>
        </authorList>
    </citation>
    <scope>NUCLEOTIDE SEQUENCE [LARGE SCALE GENOMIC DNA]</scope>
    <source>
        <strain evidence="2">KCTC 42217</strain>
    </source>
</reference>